<dbReference type="Gene3D" id="1.10.880.10">
    <property type="entry name" value="Transcription factor, Skn-1-like, DNA-binding domain"/>
    <property type="match status" value="1"/>
</dbReference>
<dbReference type="GO" id="GO:0000978">
    <property type="term" value="F:RNA polymerase II cis-regulatory region sequence-specific DNA binding"/>
    <property type="evidence" value="ECO:0007669"/>
    <property type="project" value="InterPro"/>
</dbReference>
<dbReference type="InterPro" id="IPR047167">
    <property type="entry name" value="NFE2-like"/>
</dbReference>
<evidence type="ECO:0000256" key="1">
    <source>
        <dbReference type="ARBA" id="ARBA00008157"/>
    </source>
</evidence>
<dbReference type="InterPro" id="IPR004827">
    <property type="entry name" value="bZIP"/>
</dbReference>
<keyword evidence="2" id="KW-0805">Transcription regulation</keyword>
<organism evidence="9 10">
    <name type="scientific">Branchiostoma lanceolatum</name>
    <name type="common">Common lancelet</name>
    <name type="synonym">Amphioxus lanceolatum</name>
    <dbReference type="NCBI Taxonomy" id="7740"/>
    <lineage>
        <taxon>Eukaryota</taxon>
        <taxon>Metazoa</taxon>
        <taxon>Chordata</taxon>
        <taxon>Cephalochordata</taxon>
        <taxon>Leptocardii</taxon>
        <taxon>Amphioxiformes</taxon>
        <taxon>Branchiostomatidae</taxon>
        <taxon>Branchiostoma</taxon>
    </lineage>
</organism>
<dbReference type="PROSITE" id="PS50217">
    <property type="entry name" value="BZIP"/>
    <property type="match status" value="1"/>
</dbReference>
<dbReference type="Proteomes" id="UP000838412">
    <property type="component" value="Chromosome 12"/>
</dbReference>
<feature type="compositionally biased region" description="Basic and acidic residues" evidence="7">
    <location>
        <begin position="408"/>
        <end position="420"/>
    </location>
</feature>
<evidence type="ECO:0000256" key="7">
    <source>
        <dbReference type="SAM" id="MobiDB-lite"/>
    </source>
</evidence>
<feature type="region of interest" description="Disordered" evidence="7">
    <location>
        <begin position="113"/>
        <end position="150"/>
    </location>
</feature>
<evidence type="ECO:0000256" key="4">
    <source>
        <dbReference type="ARBA" id="ARBA00023159"/>
    </source>
</evidence>
<dbReference type="SUPFAM" id="SSF47454">
    <property type="entry name" value="A DNA-binding domain in eukaryotic transcription factors"/>
    <property type="match status" value="1"/>
</dbReference>
<comment type="similarity">
    <text evidence="1">Belongs to the bZIP family. CNC subfamily.</text>
</comment>
<feature type="region of interest" description="Disordered" evidence="7">
    <location>
        <begin position="662"/>
        <end position="714"/>
    </location>
</feature>
<evidence type="ECO:0000259" key="8">
    <source>
        <dbReference type="PROSITE" id="PS50217"/>
    </source>
</evidence>
<dbReference type="SUPFAM" id="SSF57959">
    <property type="entry name" value="Leucine zipper domain"/>
    <property type="match status" value="1"/>
</dbReference>
<evidence type="ECO:0000256" key="6">
    <source>
        <dbReference type="ARBA" id="ARBA00023242"/>
    </source>
</evidence>
<feature type="compositionally biased region" description="Polar residues" evidence="7">
    <location>
        <begin position="423"/>
        <end position="432"/>
    </location>
</feature>
<feature type="region of interest" description="Disordered" evidence="7">
    <location>
        <begin position="216"/>
        <end position="235"/>
    </location>
</feature>
<dbReference type="PANTHER" id="PTHR24411:SF55">
    <property type="entry name" value="SEGMENTATION PROTEIN CAP'N'COLLAR"/>
    <property type="match status" value="1"/>
</dbReference>
<evidence type="ECO:0000313" key="10">
    <source>
        <dbReference type="Proteomes" id="UP000838412"/>
    </source>
</evidence>
<proteinExistence type="inferred from homology"/>
<dbReference type="GO" id="GO:0000981">
    <property type="term" value="F:DNA-binding transcription factor activity, RNA polymerase II-specific"/>
    <property type="evidence" value="ECO:0007669"/>
    <property type="project" value="TreeGrafter"/>
</dbReference>
<feature type="compositionally biased region" description="Polar residues" evidence="7">
    <location>
        <begin position="675"/>
        <end position="701"/>
    </location>
</feature>
<gene>
    <name evidence="9" type="primary">NFE2L2</name>
    <name evidence="9" type="ORF">BLAG_LOCUS4837</name>
</gene>
<feature type="region of interest" description="Disordered" evidence="7">
    <location>
        <begin position="399"/>
        <end position="432"/>
    </location>
</feature>
<dbReference type="InterPro" id="IPR004826">
    <property type="entry name" value="bZIP_Maf"/>
</dbReference>
<keyword evidence="3" id="KW-0238">DNA-binding</keyword>
<feature type="region of interest" description="Disordered" evidence="7">
    <location>
        <begin position="505"/>
        <end position="556"/>
    </location>
</feature>
<dbReference type="PROSITE" id="PS00036">
    <property type="entry name" value="BZIP_BASIC"/>
    <property type="match status" value="1"/>
</dbReference>
<name>A0A8J9YRZ2_BRALA</name>
<dbReference type="Pfam" id="PF03131">
    <property type="entry name" value="bZIP_Maf"/>
    <property type="match status" value="1"/>
</dbReference>
<feature type="compositionally biased region" description="Basic and acidic residues" evidence="7">
    <location>
        <begin position="537"/>
        <end position="554"/>
    </location>
</feature>
<keyword evidence="10" id="KW-1185">Reference proteome</keyword>
<sequence length="714" mass="79225">MVKKHFYDGLVQLAILFSLLGTDINSYLNNQDLNHQGASLHEIIQGQNLALTQSPSAFNPNLLTGYLNLKSTHHDRYEREREILQELHNLKPSSKAFPLDITALLLEGGVQTEGTHVTAEEPSSQQAEPNLGNPADVEVEGATGPSPVGDLTKEDMDLIKVLWQQDIDLGAGLEVFDAGLRQQELEKQRALEKEKEECSKAQEWQEGVDYFVDSETGEHIPLPPRQPETAPQQPSTEPIMTMDQCMQYLQNMLPVPVPVPETEQQPQVPSPPATVPDLDQTLQDLASIEELGLGLPQQYSYSHNTQDTVSQPSPVSNINTNVSLVNAINASLDDGLLPPADLPSDAQNLTQMPLMDNFDLNMTQLLLNTDPSEFDQLLSGGMLDDTSLMDVDFNNISEAGSDSGLSLHDNETSSLSEHESSSGYDMSSNCDGSSECDVMDTLGATGVSRTEVPEVQFEESDVEEGAVGYQPVFKSCGMEAISNHSYSGNTPTDQPSFQASKEHVNHNHTYPLPPGSEKQTMRRGGSSRRNGTPPRGSDTDGKAGRRRSKDERRAKQLKVPFSIDRIIFTPVDDFNDMLTQHSLNEAQLQLIRDIRRRGKNKIAAQNCRKRKIDTIYTLDDDVKQLMEDKERLIKERGMIDKNLRSMRDKFDKLYQEVFRSLRDDNGQPYSPDEFSLQQTSDGNVFLVPTNSTVAPTATRTNPKGKKRKGSKSSK</sequence>
<evidence type="ECO:0000313" key="9">
    <source>
        <dbReference type="EMBL" id="CAH1241044.1"/>
    </source>
</evidence>
<feature type="domain" description="BZIP" evidence="8">
    <location>
        <begin position="590"/>
        <end position="653"/>
    </location>
</feature>
<accession>A0A8J9YRZ2</accession>
<dbReference type="EMBL" id="OV696697">
    <property type="protein sequence ID" value="CAH1241044.1"/>
    <property type="molecule type" value="Genomic_DNA"/>
</dbReference>
<evidence type="ECO:0000256" key="5">
    <source>
        <dbReference type="ARBA" id="ARBA00023163"/>
    </source>
</evidence>
<evidence type="ECO:0000256" key="3">
    <source>
        <dbReference type="ARBA" id="ARBA00023125"/>
    </source>
</evidence>
<protein>
    <submittedName>
        <fullName evidence="9">NFE2L2 protein</fullName>
    </submittedName>
</protein>
<dbReference type="InterPro" id="IPR046347">
    <property type="entry name" value="bZIP_sf"/>
</dbReference>
<keyword evidence="5" id="KW-0804">Transcription</keyword>
<dbReference type="AlphaFoldDB" id="A0A8J9YRZ2"/>
<evidence type="ECO:0000256" key="2">
    <source>
        <dbReference type="ARBA" id="ARBA00023015"/>
    </source>
</evidence>
<dbReference type="OrthoDB" id="7458135at2759"/>
<keyword evidence="4" id="KW-0010">Activator</keyword>
<dbReference type="SMART" id="SM00338">
    <property type="entry name" value="BRLZ"/>
    <property type="match status" value="1"/>
</dbReference>
<reference evidence="9" key="1">
    <citation type="submission" date="2022-01" db="EMBL/GenBank/DDBJ databases">
        <authorList>
            <person name="Braso-Vives M."/>
        </authorList>
    </citation>
    <scope>NUCLEOTIDE SEQUENCE</scope>
</reference>
<keyword evidence="6" id="KW-0539">Nucleus</keyword>
<dbReference type="GO" id="GO:0005634">
    <property type="term" value="C:nucleus"/>
    <property type="evidence" value="ECO:0007669"/>
    <property type="project" value="TreeGrafter"/>
</dbReference>
<dbReference type="InterPro" id="IPR008917">
    <property type="entry name" value="TF_DNA-bd_sf"/>
</dbReference>
<dbReference type="CDD" id="cd14698">
    <property type="entry name" value="bZIP_CNC"/>
    <property type="match status" value="1"/>
</dbReference>
<feature type="compositionally biased region" description="Basic residues" evidence="7">
    <location>
        <begin position="702"/>
        <end position="714"/>
    </location>
</feature>
<dbReference type="PANTHER" id="PTHR24411">
    <property type="entry name" value="NUCLEAR FACTOR ERYTHROID 2-RELATED FACTOR"/>
    <property type="match status" value="1"/>
</dbReference>